<dbReference type="OrthoDB" id="6155846at2759"/>
<dbReference type="GO" id="GO:0046982">
    <property type="term" value="F:protein heterodimerization activity"/>
    <property type="evidence" value="ECO:0007669"/>
    <property type="project" value="InterPro"/>
</dbReference>
<sequence>VLKKVKPRVGIKKQSLKMMDNLMKDTLHQIATHAASKMGRRKTLKPRLILRAMKKVMPKSLADKVDEHAQNALEKYDRHYRCPRRRR</sequence>
<dbReference type="EMBL" id="CAJHNH020001400">
    <property type="protein sequence ID" value="CAG5122939.1"/>
    <property type="molecule type" value="Genomic_DNA"/>
</dbReference>
<evidence type="ECO:0000313" key="2">
    <source>
        <dbReference type="Proteomes" id="UP000678393"/>
    </source>
</evidence>
<organism evidence="1 2">
    <name type="scientific">Candidula unifasciata</name>
    <dbReference type="NCBI Taxonomy" id="100452"/>
    <lineage>
        <taxon>Eukaryota</taxon>
        <taxon>Metazoa</taxon>
        <taxon>Spiralia</taxon>
        <taxon>Lophotrochozoa</taxon>
        <taxon>Mollusca</taxon>
        <taxon>Gastropoda</taxon>
        <taxon>Heterobranchia</taxon>
        <taxon>Euthyneura</taxon>
        <taxon>Panpulmonata</taxon>
        <taxon>Eupulmonata</taxon>
        <taxon>Stylommatophora</taxon>
        <taxon>Helicina</taxon>
        <taxon>Helicoidea</taxon>
        <taxon>Geomitridae</taxon>
        <taxon>Candidula</taxon>
    </lineage>
</organism>
<keyword evidence="2" id="KW-1185">Reference proteome</keyword>
<dbReference type="AlphaFoldDB" id="A0A8S3Z1N9"/>
<accession>A0A8S3Z1N9</accession>
<dbReference type="InterPro" id="IPR009072">
    <property type="entry name" value="Histone-fold"/>
</dbReference>
<proteinExistence type="predicted"/>
<dbReference type="Proteomes" id="UP000678393">
    <property type="component" value="Unassembled WGS sequence"/>
</dbReference>
<gene>
    <name evidence="1" type="ORF">CUNI_LOCUS8497</name>
</gene>
<evidence type="ECO:0000313" key="1">
    <source>
        <dbReference type="EMBL" id="CAG5122939.1"/>
    </source>
</evidence>
<reference evidence="1" key="1">
    <citation type="submission" date="2021-04" db="EMBL/GenBank/DDBJ databases">
        <authorList>
            <consortium name="Molecular Ecology Group"/>
        </authorList>
    </citation>
    <scope>NUCLEOTIDE SEQUENCE</scope>
</reference>
<dbReference type="Gene3D" id="1.10.20.10">
    <property type="entry name" value="Histone, subunit A"/>
    <property type="match status" value="1"/>
</dbReference>
<comment type="caution">
    <text evidence="1">The sequence shown here is derived from an EMBL/GenBank/DDBJ whole genome shotgun (WGS) entry which is preliminary data.</text>
</comment>
<protein>
    <submittedName>
        <fullName evidence="1">Uncharacterized protein</fullName>
    </submittedName>
</protein>
<name>A0A8S3Z1N9_9EUPU</name>
<dbReference type="SUPFAM" id="SSF47113">
    <property type="entry name" value="Histone-fold"/>
    <property type="match status" value="1"/>
</dbReference>
<feature type="non-terminal residue" evidence="1">
    <location>
        <position position="1"/>
    </location>
</feature>